<evidence type="ECO:0000313" key="2">
    <source>
        <dbReference type="EMBL" id="MBB5618517.1"/>
    </source>
</evidence>
<protein>
    <submittedName>
        <fullName evidence="2">Polysaccharide pyruvyl transferase WcaK-like protein</fullName>
    </submittedName>
</protein>
<dbReference type="Proteomes" id="UP000552883">
    <property type="component" value="Unassembled WGS sequence"/>
</dbReference>
<proteinExistence type="predicted"/>
<feature type="domain" description="Polysaccharide pyruvyl transferase" evidence="1">
    <location>
        <begin position="20"/>
        <end position="345"/>
    </location>
</feature>
<comment type="caution">
    <text evidence="2">The sequence shown here is derived from an EMBL/GenBank/DDBJ whole genome shotgun (WGS) entry which is preliminary data.</text>
</comment>
<dbReference type="AlphaFoldDB" id="A0A840XNW3"/>
<evidence type="ECO:0000313" key="3">
    <source>
        <dbReference type="Proteomes" id="UP000552883"/>
    </source>
</evidence>
<dbReference type="OrthoDB" id="7054481at2"/>
<keyword evidence="2" id="KW-0808">Transferase</keyword>
<dbReference type="PANTHER" id="PTHR36836">
    <property type="entry name" value="COLANIC ACID BIOSYNTHESIS PROTEIN WCAK"/>
    <property type="match status" value="1"/>
</dbReference>
<organism evidence="2 3">
    <name type="scientific">Microcella frigidaquae</name>
    <dbReference type="NCBI Taxonomy" id="424758"/>
    <lineage>
        <taxon>Bacteria</taxon>
        <taxon>Bacillati</taxon>
        <taxon>Actinomycetota</taxon>
        <taxon>Actinomycetes</taxon>
        <taxon>Micrococcales</taxon>
        <taxon>Microbacteriaceae</taxon>
        <taxon>Microcella</taxon>
    </lineage>
</organism>
<dbReference type="InterPro" id="IPR007345">
    <property type="entry name" value="Polysacch_pyruvyl_Trfase"/>
</dbReference>
<dbReference type="EMBL" id="JACHBS010000001">
    <property type="protein sequence ID" value="MBB5618517.1"/>
    <property type="molecule type" value="Genomic_DNA"/>
</dbReference>
<dbReference type="PANTHER" id="PTHR36836:SF1">
    <property type="entry name" value="COLANIC ACID BIOSYNTHESIS PROTEIN WCAK"/>
    <property type="match status" value="1"/>
</dbReference>
<name>A0A840XNW3_9MICO</name>
<evidence type="ECO:0000259" key="1">
    <source>
        <dbReference type="Pfam" id="PF04230"/>
    </source>
</evidence>
<gene>
    <name evidence="2" type="ORF">BJ959_002013</name>
</gene>
<accession>A0A840XNW3</accession>
<reference evidence="2 3" key="1">
    <citation type="submission" date="2020-08" db="EMBL/GenBank/DDBJ databases">
        <title>Sequencing the genomes of 1000 actinobacteria strains.</title>
        <authorList>
            <person name="Klenk H.-P."/>
        </authorList>
    </citation>
    <scope>NUCLEOTIDE SEQUENCE [LARGE SCALE GENOMIC DNA]</scope>
    <source>
        <strain evidence="2 3">DSM 23889</strain>
    </source>
</reference>
<keyword evidence="3" id="KW-1185">Reference proteome</keyword>
<dbReference type="GO" id="GO:0016740">
    <property type="term" value="F:transferase activity"/>
    <property type="evidence" value="ECO:0007669"/>
    <property type="project" value="UniProtKB-KW"/>
</dbReference>
<dbReference type="RefSeq" id="WP_153981455.1">
    <property type="nucleotide sequence ID" value="NZ_BAAANZ010000002.1"/>
</dbReference>
<sequence>MTTTVPAPRIAIIGSALSGNKGASAMLESSIATLSERIPGVRFTLFSMYPAEDRAQNEYAALDIIDARPRQLGVTINTLALLYRILPPLRPLLRARSRAIGALASSQVLLDQGGITFTDGREKFLLYNVASILPAMMLRVPVFKCAQAVGPFQNPINRWSAKRFLPRVHTLVTRGRITHEFAEALGLTNLYAGADYAFSLELDGTEQAAAAAAFDLGFFEGPEQVVGVSPSVVLQKKVEARGADYIGDVAAFIDELVASGRRVVLFPHSVRTGTEKTHNNDLPLCSRIHERLAHPEGVLFIDRELSSQTLRYLIGRCDYFVASRFHAMVSSLAMAVPTLVIGWSHKYQEVLEMFQLDEWAFGHDKLEPDFLRERFEALVAAGDEVRDRLRTHLPAVKARSLAQADLIAALVTGAEASRA</sequence>
<dbReference type="Pfam" id="PF04230">
    <property type="entry name" value="PS_pyruv_trans"/>
    <property type="match status" value="1"/>
</dbReference>